<feature type="compositionally biased region" description="Basic and acidic residues" evidence="1">
    <location>
        <begin position="28"/>
        <end position="42"/>
    </location>
</feature>
<sequence length="131" mass="14173">MPSVIDTQGSGEEGTGDCKGCEGCCPCADDKDDSKEKGHQSSKESGQQSSSEKGNKSGERGSDEDDRLRFGGGAVLPYNRLSGYRDRPFHFYNQERYGSANAVDQRAPVVIVLGEGGHSDLSWLRRLLNEG</sequence>
<comment type="caution">
    <text evidence="2">The sequence shown here is derived from an EMBL/GenBank/DDBJ whole genome shotgun (WGS) entry which is preliminary data.</text>
</comment>
<gene>
    <name evidence="2" type="ORF">Pmani_014752</name>
</gene>
<reference evidence="2" key="1">
    <citation type="submission" date="2023-11" db="EMBL/GenBank/DDBJ databases">
        <title>Genome assemblies of two species of porcelain crab, Petrolisthes cinctipes and Petrolisthes manimaculis (Anomura: Porcellanidae).</title>
        <authorList>
            <person name="Angst P."/>
        </authorList>
    </citation>
    <scope>NUCLEOTIDE SEQUENCE</scope>
    <source>
        <strain evidence="2">PB745_02</strain>
        <tissue evidence="2">Gill</tissue>
    </source>
</reference>
<feature type="compositionally biased region" description="Low complexity" evidence="1">
    <location>
        <begin position="43"/>
        <end position="52"/>
    </location>
</feature>
<keyword evidence="3" id="KW-1185">Reference proteome</keyword>
<dbReference type="EMBL" id="JAWZYT010001253">
    <property type="protein sequence ID" value="KAK4313955.1"/>
    <property type="molecule type" value="Genomic_DNA"/>
</dbReference>
<accession>A0AAE1UCB3</accession>
<organism evidence="2 3">
    <name type="scientific">Petrolisthes manimaculis</name>
    <dbReference type="NCBI Taxonomy" id="1843537"/>
    <lineage>
        <taxon>Eukaryota</taxon>
        <taxon>Metazoa</taxon>
        <taxon>Ecdysozoa</taxon>
        <taxon>Arthropoda</taxon>
        <taxon>Crustacea</taxon>
        <taxon>Multicrustacea</taxon>
        <taxon>Malacostraca</taxon>
        <taxon>Eumalacostraca</taxon>
        <taxon>Eucarida</taxon>
        <taxon>Decapoda</taxon>
        <taxon>Pleocyemata</taxon>
        <taxon>Anomura</taxon>
        <taxon>Galatheoidea</taxon>
        <taxon>Porcellanidae</taxon>
        <taxon>Petrolisthes</taxon>
    </lineage>
</organism>
<protein>
    <submittedName>
        <fullName evidence="2">Uncharacterized protein</fullName>
    </submittedName>
</protein>
<dbReference type="AlphaFoldDB" id="A0AAE1UCB3"/>
<feature type="region of interest" description="Disordered" evidence="1">
    <location>
        <begin position="1"/>
        <end position="73"/>
    </location>
</feature>
<feature type="compositionally biased region" description="Polar residues" evidence="1">
    <location>
        <begin position="1"/>
        <end position="10"/>
    </location>
</feature>
<name>A0AAE1UCB3_9EUCA</name>
<evidence type="ECO:0000313" key="2">
    <source>
        <dbReference type="EMBL" id="KAK4313955.1"/>
    </source>
</evidence>
<feature type="compositionally biased region" description="Basic and acidic residues" evidence="1">
    <location>
        <begin position="53"/>
        <end position="69"/>
    </location>
</feature>
<evidence type="ECO:0000313" key="3">
    <source>
        <dbReference type="Proteomes" id="UP001292094"/>
    </source>
</evidence>
<proteinExistence type="predicted"/>
<dbReference type="Proteomes" id="UP001292094">
    <property type="component" value="Unassembled WGS sequence"/>
</dbReference>
<evidence type="ECO:0000256" key="1">
    <source>
        <dbReference type="SAM" id="MobiDB-lite"/>
    </source>
</evidence>